<evidence type="ECO:0000256" key="5">
    <source>
        <dbReference type="ARBA" id="ARBA00022833"/>
    </source>
</evidence>
<dbReference type="AlphaFoldDB" id="A0A6A6IW86"/>
<keyword evidence="1" id="KW-0645">Protease</keyword>
<feature type="binding site" evidence="9">
    <location>
        <position position="191"/>
    </location>
    <ligand>
        <name>Ca(2+)</name>
        <dbReference type="ChEBI" id="CHEBI:29108"/>
        <label>3</label>
    </ligand>
</feature>
<comment type="cofactor">
    <cofactor evidence="9">
        <name>Zn(2+)</name>
        <dbReference type="ChEBI" id="CHEBI:29105"/>
    </cofactor>
    <text evidence="9">Binds 2 Zn(2+) ions per subunit.</text>
</comment>
<dbReference type="InterPro" id="IPR036365">
    <property type="entry name" value="PGBD-like_sf"/>
</dbReference>
<dbReference type="Pfam" id="PF00413">
    <property type="entry name" value="Peptidase_M10"/>
    <property type="match status" value="1"/>
</dbReference>
<feature type="binding site" evidence="9">
    <location>
        <position position="217"/>
    </location>
    <ligand>
        <name>Zn(2+)</name>
        <dbReference type="ChEBI" id="CHEBI:29105"/>
        <label>2</label>
        <note>catalytic</note>
    </ligand>
</feature>
<dbReference type="RefSeq" id="XP_033689668.1">
    <property type="nucleotide sequence ID" value="XM_033835166.1"/>
</dbReference>
<reference evidence="11" key="1">
    <citation type="journal article" date="2020" name="Stud. Mycol.">
        <title>101 Dothideomycetes genomes: a test case for predicting lifestyles and emergence of pathogens.</title>
        <authorList>
            <person name="Haridas S."/>
            <person name="Albert R."/>
            <person name="Binder M."/>
            <person name="Bloem J."/>
            <person name="Labutti K."/>
            <person name="Salamov A."/>
            <person name="Andreopoulos B."/>
            <person name="Baker S."/>
            <person name="Barry K."/>
            <person name="Bills G."/>
            <person name="Bluhm B."/>
            <person name="Cannon C."/>
            <person name="Castanera R."/>
            <person name="Culley D."/>
            <person name="Daum C."/>
            <person name="Ezra D."/>
            <person name="Gonzalez J."/>
            <person name="Henrissat B."/>
            <person name="Kuo A."/>
            <person name="Liang C."/>
            <person name="Lipzen A."/>
            <person name="Lutzoni F."/>
            <person name="Magnuson J."/>
            <person name="Mondo S."/>
            <person name="Nolan M."/>
            <person name="Ohm R."/>
            <person name="Pangilinan J."/>
            <person name="Park H.-J."/>
            <person name="Ramirez L."/>
            <person name="Alfaro M."/>
            <person name="Sun H."/>
            <person name="Tritt A."/>
            <person name="Yoshinaga Y."/>
            <person name="Zwiers L.-H."/>
            <person name="Turgeon B."/>
            <person name="Goodwin S."/>
            <person name="Spatafora J."/>
            <person name="Crous P."/>
            <person name="Grigoriev I."/>
        </authorList>
    </citation>
    <scope>NUCLEOTIDE SEQUENCE</scope>
    <source>
        <strain evidence="11">CBS 122368</strain>
    </source>
</reference>
<dbReference type="GO" id="GO:0008270">
    <property type="term" value="F:zinc ion binding"/>
    <property type="evidence" value="ECO:0007669"/>
    <property type="project" value="InterPro"/>
</dbReference>
<dbReference type="EMBL" id="ML987190">
    <property type="protein sequence ID" value="KAF2254664.1"/>
    <property type="molecule type" value="Genomic_DNA"/>
</dbReference>
<feature type="binding site" evidence="9">
    <location>
        <position position="189"/>
    </location>
    <ligand>
        <name>Zn(2+)</name>
        <dbReference type="ChEBI" id="CHEBI:29105"/>
        <label>1</label>
    </ligand>
</feature>
<evidence type="ECO:0000256" key="1">
    <source>
        <dbReference type="ARBA" id="ARBA00022670"/>
    </source>
</evidence>
<dbReference type="InterPro" id="IPR024079">
    <property type="entry name" value="MetalloPept_cat_dom_sf"/>
</dbReference>
<dbReference type="SMART" id="SM00235">
    <property type="entry name" value="ZnMc"/>
    <property type="match status" value="1"/>
</dbReference>
<feature type="binding site" evidence="9">
    <location>
        <position position="160"/>
    </location>
    <ligand>
        <name>Zn(2+)</name>
        <dbReference type="ChEBI" id="CHEBI:29105"/>
        <label>1</label>
    </ligand>
</feature>
<keyword evidence="7" id="KW-0865">Zymogen</keyword>
<keyword evidence="2 9" id="KW-0479">Metal-binding</keyword>
<dbReference type="GO" id="GO:0030574">
    <property type="term" value="P:collagen catabolic process"/>
    <property type="evidence" value="ECO:0007669"/>
    <property type="project" value="TreeGrafter"/>
</dbReference>
<evidence type="ECO:0000256" key="4">
    <source>
        <dbReference type="ARBA" id="ARBA00022801"/>
    </source>
</evidence>
<dbReference type="SUPFAM" id="SSF47090">
    <property type="entry name" value="PGBD-like"/>
    <property type="match status" value="1"/>
</dbReference>
<evidence type="ECO:0000313" key="11">
    <source>
        <dbReference type="EMBL" id="KAF2254664.1"/>
    </source>
</evidence>
<organism evidence="11 12">
    <name type="scientific">Trematosphaeria pertusa</name>
    <dbReference type="NCBI Taxonomy" id="390896"/>
    <lineage>
        <taxon>Eukaryota</taxon>
        <taxon>Fungi</taxon>
        <taxon>Dikarya</taxon>
        <taxon>Ascomycota</taxon>
        <taxon>Pezizomycotina</taxon>
        <taxon>Dothideomycetes</taxon>
        <taxon>Pleosporomycetidae</taxon>
        <taxon>Pleosporales</taxon>
        <taxon>Massarineae</taxon>
        <taxon>Trematosphaeriaceae</taxon>
        <taxon>Trematosphaeria</taxon>
    </lineage>
</organism>
<comment type="cofactor">
    <cofactor evidence="9">
        <name>Ca(2+)</name>
        <dbReference type="ChEBI" id="CHEBI:29108"/>
    </cofactor>
    <text evidence="9">Can bind about 5 Ca(2+) ions per subunit.</text>
</comment>
<keyword evidence="3" id="KW-0732">Signal</keyword>
<dbReference type="PANTHER" id="PTHR10201">
    <property type="entry name" value="MATRIX METALLOPROTEINASE"/>
    <property type="match status" value="1"/>
</dbReference>
<evidence type="ECO:0000313" key="12">
    <source>
        <dbReference type="Proteomes" id="UP000800094"/>
    </source>
</evidence>
<feature type="binding site" evidence="9">
    <location>
        <position position="211"/>
    </location>
    <ligand>
        <name>Zn(2+)</name>
        <dbReference type="ChEBI" id="CHEBI:29105"/>
        <label>2</label>
        <note>catalytic</note>
    </ligand>
</feature>
<feature type="binding site" evidence="9">
    <location>
        <position position="225"/>
    </location>
    <ligand>
        <name>Zn(2+)</name>
        <dbReference type="ChEBI" id="CHEBI:29105"/>
        <label>2</label>
        <note>catalytic</note>
    </ligand>
</feature>
<dbReference type="InterPro" id="IPR021158">
    <property type="entry name" value="Pept_M10A_Zn_BS"/>
</dbReference>
<feature type="binding site" evidence="9">
    <location>
        <position position="166"/>
    </location>
    <ligand>
        <name>Ca(2+)</name>
        <dbReference type="ChEBI" id="CHEBI:29108"/>
        <label>3</label>
    </ligand>
</feature>
<dbReference type="GO" id="GO:0031012">
    <property type="term" value="C:extracellular matrix"/>
    <property type="evidence" value="ECO:0007669"/>
    <property type="project" value="InterPro"/>
</dbReference>
<feature type="binding site" evidence="9">
    <location>
        <position position="147"/>
    </location>
    <ligand>
        <name>Ca(2+)</name>
        <dbReference type="ChEBI" id="CHEBI:29108"/>
        <label>2</label>
    </ligand>
</feature>
<feature type="active site" evidence="8">
    <location>
        <position position="208"/>
    </location>
</feature>
<dbReference type="InterPro" id="IPR028994">
    <property type="entry name" value="Integrin_alpha_N"/>
</dbReference>
<dbReference type="GeneID" id="54588496"/>
<protein>
    <submittedName>
        <fullName evidence="11">Putative M10A family peptidase</fullName>
    </submittedName>
</protein>
<keyword evidence="4" id="KW-0378">Hydrolase</keyword>
<dbReference type="InterPro" id="IPR033739">
    <property type="entry name" value="M10A_MMP"/>
</dbReference>
<evidence type="ECO:0000256" key="3">
    <source>
        <dbReference type="ARBA" id="ARBA00022729"/>
    </source>
</evidence>
<dbReference type="OrthoDB" id="2840902at2759"/>
<gene>
    <name evidence="11" type="ORF">BU26DRAFT_600320</name>
</gene>
<dbReference type="Proteomes" id="UP000800094">
    <property type="component" value="Unassembled WGS sequence"/>
</dbReference>
<dbReference type="Gene3D" id="3.40.390.10">
    <property type="entry name" value="Collagenase (Catalytic Domain)"/>
    <property type="match status" value="1"/>
</dbReference>
<feature type="binding site" evidence="9">
    <location>
        <position position="207"/>
    </location>
    <ligand>
        <name>Zn(2+)</name>
        <dbReference type="ChEBI" id="CHEBI:29105"/>
        <label>2</label>
        <note>catalytic</note>
    </ligand>
</feature>
<dbReference type="SUPFAM" id="SSF69318">
    <property type="entry name" value="Integrin alpha N-terminal domain"/>
    <property type="match status" value="1"/>
</dbReference>
<sequence length="597" mass="65396">MAKKPRTWAAPACDKIAHGDTKAVEDLKAFLLHFQYLPQEAKPGLEDVPSALKEFQRVAHIPQTGEYDAATATQLAKPRCGIPDKPGFENFAVAATRWDKFNLTYRFDTFSEELSADQVRSIISAAFAKWAAVSPFTFTEVAQGDADIRIGWYRNKHLGDGAFFDGPGRVLAHAFFPPPNGGGFAGDVHFDEDETWTAALLENTALHEIGHSLGLRHSVIPEAVMYEFANGVTQLTDDDVAGIQSIYGPFRPVYKQGDPGHGIGGYDLRSPEDRVFAFDYGHSGKLDHLCFYRPGTGTFWIIRNNHNGSFTPVYNQGDPGAGIGGYDLKSRADRAFAFDYDHNGKQDHICLYRPGTGTFWILRNRSGVFEPVYAQGDPGSGIGGFDLKSPADQAFAFDYDHTGKLDHVALYRPGTGTFWILRNRSGVFEAVYAQGAPGNGIGGFDLRSPADRAFAFDYTRSGRKDHVCLYRPGTGTFWILQNGAGVFNAVYAQGDPGHGIGGYDLKAPIDQAFAYDSDKLVLYRPGKGAVFVLRNNGGSFEKVYAQGDQADQGRGIGGFDLRSGADRAVDFDFESKGRTDHLVFVRPGTGTIWILKK</sequence>
<evidence type="ECO:0000256" key="9">
    <source>
        <dbReference type="PIRSR" id="PIRSR621190-2"/>
    </source>
</evidence>
<feature type="binding site" evidence="9">
    <location>
        <position position="165"/>
    </location>
    <ligand>
        <name>Ca(2+)</name>
        <dbReference type="ChEBI" id="CHEBI:29108"/>
        <label>3</label>
    </ligand>
</feature>
<evidence type="ECO:0000256" key="7">
    <source>
        <dbReference type="ARBA" id="ARBA00023145"/>
    </source>
</evidence>
<keyword evidence="12" id="KW-1185">Reference proteome</keyword>
<dbReference type="CDD" id="cd04278">
    <property type="entry name" value="ZnMc_MMP"/>
    <property type="match status" value="1"/>
</dbReference>
<keyword evidence="6" id="KW-0482">Metalloprotease</keyword>
<proteinExistence type="predicted"/>
<feature type="binding site" evidence="9">
    <location>
        <position position="173"/>
    </location>
    <ligand>
        <name>Zn(2+)</name>
        <dbReference type="ChEBI" id="CHEBI:29105"/>
        <label>1</label>
    </ligand>
</feature>
<feature type="domain" description="Peptidase metallopeptidase" evidence="10">
    <location>
        <begin position="94"/>
        <end position="249"/>
    </location>
</feature>
<feature type="binding site" evidence="9">
    <location>
        <position position="194"/>
    </location>
    <ligand>
        <name>Ca(2+)</name>
        <dbReference type="ChEBI" id="CHEBI:29108"/>
        <label>3</label>
    </ligand>
</feature>
<dbReference type="InterPro" id="IPR006026">
    <property type="entry name" value="Peptidase_Metallo"/>
</dbReference>
<accession>A0A6A6IW86</accession>
<dbReference type="InterPro" id="IPR001818">
    <property type="entry name" value="Pept_M10_metallopeptidase"/>
</dbReference>
<evidence type="ECO:0000256" key="6">
    <source>
        <dbReference type="ARBA" id="ARBA00023049"/>
    </source>
</evidence>
<evidence type="ECO:0000256" key="8">
    <source>
        <dbReference type="PIRSR" id="PIRSR621190-1"/>
    </source>
</evidence>
<keyword evidence="9" id="KW-0106">Calcium</keyword>
<dbReference type="SUPFAM" id="SSF55486">
    <property type="entry name" value="Metalloproteases ('zincins'), catalytic domain"/>
    <property type="match status" value="1"/>
</dbReference>
<dbReference type="PRINTS" id="PR00138">
    <property type="entry name" value="MATRIXIN"/>
</dbReference>
<feature type="binding site" description="in inhibited form" evidence="9">
    <location>
        <position position="80"/>
    </location>
    <ligand>
        <name>Zn(2+)</name>
        <dbReference type="ChEBI" id="CHEBI:29105"/>
        <label>2</label>
        <note>catalytic</note>
    </ligand>
</feature>
<dbReference type="PROSITE" id="PS00546">
    <property type="entry name" value="CYSTEINE_SWITCH"/>
    <property type="match status" value="1"/>
</dbReference>
<keyword evidence="5 9" id="KW-0862">Zinc</keyword>
<dbReference type="GO" id="GO:0006508">
    <property type="term" value="P:proteolysis"/>
    <property type="evidence" value="ECO:0007669"/>
    <property type="project" value="UniProtKB-KW"/>
</dbReference>
<name>A0A6A6IW86_9PLEO</name>
<dbReference type="InterPro" id="IPR021190">
    <property type="entry name" value="Pept_M10A"/>
</dbReference>
<evidence type="ECO:0000256" key="2">
    <source>
        <dbReference type="ARBA" id="ARBA00022723"/>
    </source>
</evidence>
<feature type="binding site" evidence="9">
    <location>
        <position position="194"/>
    </location>
    <ligand>
        <name>Ca(2+)</name>
        <dbReference type="ChEBI" id="CHEBI:29108"/>
        <label>1</label>
    </ligand>
</feature>
<dbReference type="GO" id="GO:0030198">
    <property type="term" value="P:extracellular matrix organization"/>
    <property type="evidence" value="ECO:0007669"/>
    <property type="project" value="TreeGrafter"/>
</dbReference>
<feature type="binding site" evidence="9">
    <location>
        <position position="187"/>
    </location>
    <ligand>
        <name>Ca(2+)</name>
        <dbReference type="ChEBI" id="CHEBI:29108"/>
        <label>2</label>
    </ligand>
</feature>
<evidence type="ECO:0000259" key="10">
    <source>
        <dbReference type="SMART" id="SM00235"/>
    </source>
</evidence>
<dbReference type="GO" id="GO:0004222">
    <property type="term" value="F:metalloendopeptidase activity"/>
    <property type="evidence" value="ECO:0007669"/>
    <property type="project" value="InterPro"/>
</dbReference>
<dbReference type="PANTHER" id="PTHR10201:SF323">
    <property type="entry name" value="MATRIX METALLOPROTEINASE-21"/>
    <property type="match status" value="1"/>
</dbReference>
<feature type="binding site" evidence="9">
    <location>
        <position position="157"/>
    </location>
    <ligand>
        <name>Zn(2+)</name>
        <dbReference type="ChEBI" id="CHEBI:29105"/>
        <label>1</label>
    </ligand>
</feature>